<organism evidence="2 3">
    <name type="scientific">Rickenella mellea</name>
    <dbReference type="NCBI Taxonomy" id="50990"/>
    <lineage>
        <taxon>Eukaryota</taxon>
        <taxon>Fungi</taxon>
        <taxon>Dikarya</taxon>
        <taxon>Basidiomycota</taxon>
        <taxon>Agaricomycotina</taxon>
        <taxon>Agaricomycetes</taxon>
        <taxon>Hymenochaetales</taxon>
        <taxon>Rickenellaceae</taxon>
        <taxon>Rickenella</taxon>
    </lineage>
</organism>
<evidence type="ECO:0000256" key="1">
    <source>
        <dbReference type="ARBA" id="ARBA00007865"/>
    </source>
</evidence>
<dbReference type="Proteomes" id="UP000294933">
    <property type="component" value="Unassembled WGS sequence"/>
</dbReference>
<dbReference type="VEuPathDB" id="FungiDB:BD410DRAFT_901098"/>
<dbReference type="GO" id="GO:0004061">
    <property type="term" value="F:arylformamidase activity"/>
    <property type="evidence" value="ECO:0007669"/>
    <property type="project" value="InterPro"/>
</dbReference>
<dbReference type="GO" id="GO:0019441">
    <property type="term" value="P:L-tryptophan catabolic process to kynurenine"/>
    <property type="evidence" value="ECO:0007669"/>
    <property type="project" value="InterPro"/>
</dbReference>
<comment type="similarity">
    <text evidence="1">Belongs to the Cyclase 1 superfamily.</text>
</comment>
<sequence>MVPRVYDLSHKLNANIYVYPGDLAFSSSHVASHFFDDGKKIDELDLSTLIGPAYVVDVRGKKARHRITWDDLKPFETQIKNHRIIFIQTGWSEHWGLPAYIDHPFLDGKAAEMLIVYGVNVIGVDAFSPDETKADGSMGDFSAHKVILGSGAVIVENLTGLDKLPSNSVEVILLPLNVEGCDASPVRAVGRERT</sequence>
<dbReference type="PANTHER" id="PTHR31118">
    <property type="entry name" value="CYCLASE-LIKE PROTEIN 2"/>
    <property type="match status" value="1"/>
</dbReference>
<dbReference type="Gene3D" id="3.50.30.50">
    <property type="entry name" value="Putative cyclase"/>
    <property type="match status" value="1"/>
</dbReference>
<dbReference type="AlphaFoldDB" id="A0A4Y7PU30"/>
<dbReference type="EMBL" id="ML170213">
    <property type="protein sequence ID" value="TDL18040.1"/>
    <property type="molecule type" value="Genomic_DNA"/>
</dbReference>
<dbReference type="STRING" id="50990.A0A4Y7PU30"/>
<dbReference type="InterPro" id="IPR037175">
    <property type="entry name" value="KFase_sf"/>
</dbReference>
<gene>
    <name evidence="2" type="ORF">BD410DRAFT_901098</name>
</gene>
<accession>A0A4Y7PU30</accession>
<keyword evidence="3" id="KW-1185">Reference proteome</keyword>
<dbReference type="OrthoDB" id="7108654at2759"/>
<dbReference type="Pfam" id="PF04199">
    <property type="entry name" value="Cyclase"/>
    <property type="match status" value="1"/>
</dbReference>
<dbReference type="PANTHER" id="PTHR31118:SF32">
    <property type="entry name" value="KYNURENINE FORMAMIDASE"/>
    <property type="match status" value="1"/>
</dbReference>
<proteinExistence type="inferred from homology"/>
<dbReference type="InterPro" id="IPR007325">
    <property type="entry name" value="KFase/CYL"/>
</dbReference>
<protein>
    <submittedName>
        <fullName evidence="2">Putative cyclase</fullName>
    </submittedName>
</protein>
<name>A0A4Y7PU30_9AGAM</name>
<evidence type="ECO:0000313" key="2">
    <source>
        <dbReference type="EMBL" id="TDL18040.1"/>
    </source>
</evidence>
<reference evidence="2 3" key="1">
    <citation type="submission" date="2018-06" db="EMBL/GenBank/DDBJ databases">
        <title>A transcriptomic atlas of mushroom development highlights an independent origin of complex multicellularity.</title>
        <authorList>
            <consortium name="DOE Joint Genome Institute"/>
            <person name="Krizsan K."/>
            <person name="Almasi E."/>
            <person name="Merenyi Z."/>
            <person name="Sahu N."/>
            <person name="Viragh M."/>
            <person name="Koszo T."/>
            <person name="Mondo S."/>
            <person name="Kiss B."/>
            <person name="Balint B."/>
            <person name="Kues U."/>
            <person name="Barry K."/>
            <person name="Hegedus J.C."/>
            <person name="Henrissat B."/>
            <person name="Johnson J."/>
            <person name="Lipzen A."/>
            <person name="Ohm R."/>
            <person name="Nagy I."/>
            <person name="Pangilinan J."/>
            <person name="Yan J."/>
            <person name="Xiong Y."/>
            <person name="Grigoriev I.V."/>
            <person name="Hibbett D.S."/>
            <person name="Nagy L.G."/>
        </authorList>
    </citation>
    <scope>NUCLEOTIDE SEQUENCE [LARGE SCALE GENOMIC DNA]</scope>
    <source>
        <strain evidence="2 3">SZMC22713</strain>
    </source>
</reference>
<evidence type="ECO:0000313" key="3">
    <source>
        <dbReference type="Proteomes" id="UP000294933"/>
    </source>
</evidence>
<dbReference type="SUPFAM" id="SSF102198">
    <property type="entry name" value="Putative cyclase"/>
    <property type="match status" value="1"/>
</dbReference>